<proteinExistence type="predicted"/>
<keyword evidence="2" id="KW-0812">Transmembrane</keyword>
<evidence type="ECO:0000313" key="4">
    <source>
        <dbReference type="Proteomes" id="UP001154114"/>
    </source>
</evidence>
<keyword evidence="2" id="KW-1133">Transmembrane helix</keyword>
<evidence type="ECO:0000313" key="3">
    <source>
        <dbReference type="EMBL" id="CAH0583149.1"/>
    </source>
</evidence>
<reference evidence="3" key="1">
    <citation type="submission" date="2021-12" db="EMBL/GenBank/DDBJ databases">
        <authorList>
            <person name="King R."/>
        </authorList>
    </citation>
    <scope>NUCLEOTIDE SEQUENCE</scope>
</reference>
<dbReference type="AlphaFoldDB" id="A0A9P0BQV4"/>
<feature type="region of interest" description="Disordered" evidence="1">
    <location>
        <begin position="93"/>
        <end position="125"/>
    </location>
</feature>
<accession>A0A9P0BQV4</accession>
<evidence type="ECO:0000256" key="1">
    <source>
        <dbReference type="SAM" id="MobiDB-lite"/>
    </source>
</evidence>
<protein>
    <submittedName>
        <fullName evidence="3">Uncharacterized protein</fullName>
    </submittedName>
</protein>
<feature type="transmembrane region" description="Helical" evidence="2">
    <location>
        <begin position="34"/>
        <end position="54"/>
    </location>
</feature>
<feature type="transmembrane region" description="Helical" evidence="2">
    <location>
        <begin position="6"/>
        <end position="27"/>
    </location>
</feature>
<organism evidence="3 4">
    <name type="scientific">Chrysodeixis includens</name>
    <name type="common">Soybean looper</name>
    <name type="synonym">Pseudoplusia includens</name>
    <dbReference type="NCBI Taxonomy" id="689277"/>
    <lineage>
        <taxon>Eukaryota</taxon>
        <taxon>Metazoa</taxon>
        <taxon>Ecdysozoa</taxon>
        <taxon>Arthropoda</taxon>
        <taxon>Hexapoda</taxon>
        <taxon>Insecta</taxon>
        <taxon>Pterygota</taxon>
        <taxon>Neoptera</taxon>
        <taxon>Endopterygota</taxon>
        <taxon>Lepidoptera</taxon>
        <taxon>Glossata</taxon>
        <taxon>Ditrysia</taxon>
        <taxon>Noctuoidea</taxon>
        <taxon>Noctuidae</taxon>
        <taxon>Plusiinae</taxon>
        <taxon>Chrysodeixis</taxon>
    </lineage>
</organism>
<sequence length="125" mass="13697">MAYIYAGWQFFGQYTLQYLPHLCLLIFCKMNAKFIALLCVVLFVVNAEATFPLFGSSGGNSNGNNNNQQQPFQPLFQALGNHATRVSRAFNELLGNNDSNSNSNGGNSGSNQRPSNNNNNNNGNK</sequence>
<gene>
    <name evidence="3" type="ORF">CINC_LOCUS2141</name>
</gene>
<feature type="compositionally biased region" description="Low complexity" evidence="1">
    <location>
        <begin position="95"/>
        <end position="125"/>
    </location>
</feature>
<name>A0A9P0BQV4_CHRIL</name>
<dbReference type="Proteomes" id="UP001154114">
    <property type="component" value="Chromosome 12"/>
</dbReference>
<keyword evidence="2" id="KW-0472">Membrane</keyword>
<keyword evidence="4" id="KW-1185">Reference proteome</keyword>
<dbReference type="EMBL" id="LR824015">
    <property type="protein sequence ID" value="CAH0583149.1"/>
    <property type="molecule type" value="Genomic_DNA"/>
</dbReference>
<evidence type="ECO:0000256" key="2">
    <source>
        <dbReference type="SAM" id="Phobius"/>
    </source>
</evidence>